<evidence type="ECO:0000256" key="8">
    <source>
        <dbReference type="SAM" id="MobiDB-lite"/>
    </source>
</evidence>
<evidence type="ECO:0000256" key="3">
    <source>
        <dbReference type="ARBA" id="ARBA00022679"/>
    </source>
</evidence>
<dbReference type="GO" id="GO:0004017">
    <property type="term" value="F:AMP kinase activity"/>
    <property type="evidence" value="ECO:0007669"/>
    <property type="project" value="UniProtKB-EC"/>
</dbReference>
<dbReference type="Gramene" id="KMS99193">
    <property type="protein sequence ID" value="KMS99193"/>
    <property type="gene ID" value="BVRB_2g047080"/>
</dbReference>
<reference evidence="9 10" key="1">
    <citation type="journal article" date="2014" name="Nature">
        <title>The genome of the recently domesticated crop plant sugar beet (Beta vulgaris).</title>
        <authorList>
            <person name="Dohm J.C."/>
            <person name="Minoche A.E."/>
            <person name="Holtgrawe D."/>
            <person name="Capella-Gutierrez S."/>
            <person name="Zakrzewski F."/>
            <person name="Tafer H."/>
            <person name="Rupp O."/>
            <person name="Sorensen T.R."/>
            <person name="Stracke R."/>
            <person name="Reinhardt R."/>
            <person name="Goesmann A."/>
            <person name="Kraft T."/>
            <person name="Schulz B."/>
            <person name="Stadler P.F."/>
            <person name="Schmidt T."/>
            <person name="Gabaldon T."/>
            <person name="Lehrach H."/>
            <person name="Weisshaar B."/>
            <person name="Himmelbauer H."/>
        </authorList>
    </citation>
    <scope>NUCLEOTIDE SEQUENCE [LARGE SCALE GENOMIC DNA]</scope>
    <source>
        <tissue evidence="9">Taproot</tissue>
    </source>
</reference>
<dbReference type="eggNOG" id="KOG3078">
    <property type="taxonomic scope" value="Eukaryota"/>
</dbReference>
<dbReference type="PRINTS" id="PR00094">
    <property type="entry name" value="ADENYLTKNASE"/>
</dbReference>
<dbReference type="SUPFAM" id="SSF52540">
    <property type="entry name" value="P-loop containing nucleoside triphosphate hydrolases"/>
    <property type="match status" value="1"/>
</dbReference>
<evidence type="ECO:0000256" key="5">
    <source>
        <dbReference type="ARBA" id="ARBA00022777"/>
    </source>
</evidence>
<sequence>MAVLSHLSTTSSGGLRRLLHLSRPLYHLPIVRPYGIAVAAAAAVQPQFDFDDDYKNNPPPVTDAAAVDTESSRPLRGVQWVFIGNPNSKKHIYADMISKLLQVPHISISTLLRQDLHPHSPLYKQIAEAVNSGKLVPESIIFGLLSERLENGHYRGETGFILDGIPRTRLQAEILDQLVDIDLVVNFKCSEDYFRAAGSPVDSTASRDRTKSSFSNLNNTAEEPEPKVAAYYKEQIQFLEDYYQNQKKLIDFQVGNAPGETWKGLIAALHLQHINAVHSSRTLTMGSRVP</sequence>
<evidence type="ECO:0000256" key="2">
    <source>
        <dbReference type="ARBA" id="ARBA00012955"/>
    </source>
</evidence>
<evidence type="ECO:0000256" key="4">
    <source>
        <dbReference type="ARBA" id="ARBA00022741"/>
    </source>
</evidence>
<name>A0A0J8BGR6_BETVV</name>
<dbReference type="Pfam" id="PF00406">
    <property type="entry name" value="ADK"/>
    <property type="match status" value="1"/>
</dbReference>
<dbReference type="InterPro" id="IPR033690">
    <property type="entry name" value="Adenylat_kinase_CS"/>
</dbReference>
<dbReference type="InterPro" id="IPR027417">
    <property type="entry name" value="P-loop_NTPase"/>
</dbReference>
<dbReference type="EC" id="2.7.4.3" evidence="2"/>
<comment type="similarity">
    <text evidence="1 7">Belongs to the adenylate kinase family.</text>
</comment>
<dbReference type="OMA" id="YTWHSQV"/>
<gene>
    <name evidence="9" type="ORF">BVRB_2g047080</name>
</gene>
<dbReference type="CDD" id="cd01428">
    <property type="entry name" value="ADK"/>
    <property type="match status" value="1"/>
</dbReference>
<evidence type="ECO:0000313" key="10">
    <source>
        <dbReference type="Proteomes" id="UP000035740"/>
    </source>
</evidence>
<keyword evidence="10" id="KW-1185">Reference proteome</keyword>
<dbReference type="InterPro" id="IPR000850">
    <property type="entry name" value="Adenylat/UMP-CMP_kin"/>
</dbReference>
<dbReference type="EMBL" id="KQ090227">
    <property type="protein sequence ID" value="KMS99193.1"/>
    <property type="molecule type" value="Genomic_DNA"/>
</dbReference>
<keyword evidence="4" id="KW-0547">Nucleotide-binding</keyword>
<protein>
    <recommendedName>
        <fullName evidence="2">adenylate kinase</fullName>
        <ecNumber evidence="2">2.7.4.3</ecNumber>
    </recommendedName>
    <alternativeName>
        <fullName evidence="6">ATP:AMP phosphotransferase</fullName>
    </alternativeName>
</protein>
<dbReference type="Proteomes" id="UP000035740">
    <property type="component" value="Unassembled WGS sequence"/>
</dbReference>
<dbReference type="PANTHER" id="PTHR23359">
    <property type="entry name" value="NUCLEOTIDE KINASE"/>
    <property type="match status" value="1"/>
</dbReference>
<keyword evidence="5 7" id="KW-0418">Kinase</keyword>
<organism evidence="9 10">
    <name type="scientific">Beta vulgaris subsp. vulgaris</name>
    <name type="common">Beet</name>
    <dbReference type="NCBI Taxonomy" id="3555"/>
    <lineage>
        <taxon>Eukaryota</taxon>
        <taxon>Viridiplantae</taxon>
        <taxon>Streptophyta</taxon>
        <taxon>Embryophyta</taxon>
        <taxon>Tracheophyta</taxon>
        <taxon>Spermatophyta</taxon>
        <taxon>Magnoliopsida</taxon>
        <taxon>eudicotyledons</taxon>
        <taxon>Gunneridae</taxon>
        <taxon>Pentapetalae</taxon>
        <taxon>Caryophyllales</taxon>
        <taxon>Chenopodiaceae</taxon>
        <taxon>Betoideae</taxon>
        <taxon>Beta</taxon>
    </lineage>
</organism>
<proteinExistence type="inferred from homology"/>
<keyword evidence="3 7" id="KW-0808">Transferase</keyword>
<dbReference type="PROSITE" id="PS00113">
    <property type="entry name" value="ADENYLATE_KINASE"/>
    <property type="match status" value="1"/>
</dbReference>
<dbReference type="OrthoDB" id="439792at2759"/>
<accession>A0A0J8BGR6</accession>
<dbReference type="KEGG" id="bvg:104906273"/>
<feature type="region of interest" description="Disordered" evidence="8">
    <location>
        <begin position="198"/>
        <end position="220"/>
    </location>
</feature>
<dbReference type="GO" id="GO:0005524">
    <property type="term" value="F:ATP binding"/>
    <property type="evidence" value="ECO:0007669"/>
    <property type="project" value="InterPro"/>
</dbReference>
<evidence type="ECO:0000256" key="6">
    <source>
        <dbReference type="ARBA" id="ARBA00031517"/>
    </source>
</evidence>
<evidence type="ECO:0000256" key="7">
    <source>
        <dbReference type="RuleBase" id="RU003330"/>
    </source>
</evidence>
<evidence type="ECO:0000313" key="9">
    <source>
        <dbReference type="EMBL" id="KMS99193.1"/>
    </source>
</evidence>
<dbReference type="AlphaFoldDB" id="A0A0J8BGR6"/>
<evidence type="ECO:0000256" key="1">
    <source>
        <dbReference type="ARBA" id="ARBA00007220"/>
    </source>
</evidence>
<dbReference type="Gene3D" id="3.40.50.300">
    <property type="entry name" value="P-loop containing nucleotide triphosphate hydrolases"/>
    <property type="match status" value="1"/>
</dbReference>